<dbReference type="PANTHER" id="PTHR32552">
    <property type="entry name" value="FERRICHROME IRON RECEPTOR-RELATED"/>
    <property type="match status" value="1"/>
</dbReference>
<comment type="subcellular location">
    <subcellularLocation>
        <location evidence="1 14">Cell outer membrane</location>
        <topology evidence="1 14">Multi-pass membrane protein</topology>
    </subcellularLocation>
</comment>
<evidence type="ECO:0000256" key="14">
    <source>
        <dbReference type="PROSITE-ProRule" id="PRU01360"/>
    </source>
</evidence>
<evidence type="ECO:0000256" key="11">
    <source>
        <dbReference type="ARBA" id="ARBA00023136"/>
    </source>
</evidence>
<keyword evidence="5" id="KW-0410">Iron transport</keyword>
<dbReference type="InterPro" id="IPR036942">
    <property type="entry name" value="Beta-barrel_TonB_sf"/>
</dbReference>
<keyword evidence="10 15" id="KW-0798">TonB box</keyword>
<proteinExistence type="inferred from homology"/>
<dbReference type="InterPro" id="IPR037066">
    <property type="entry name" value="Plug_dom_sf"/>
</dbReference>
<accession>A0A486UNL9</accession>
<keyword evidence="6 14" id="KW-0812">Transmembrane</keyword>
<evidence type="ECO:0000256" key="16">
    <source>
        <dbReference type="RuleBase" id="RU003357"/>
    </source>
</evidence>
<evidence type="ECO:0000259" key="17">
    <source>
        <dbReference type="Pfam" id="PF00593"/>
    </source>
</evidence>
<organism evidence="19">
    <name type="scientific">Klebsiella pneumoniae</name>
    <dbReference type="NCBI Taxonomy" id="573"/>
    <lineage>
        <taxon>Bacteria</taxon>
        <taxon>Pseudomonadati</taxon>
        <taxon>Pseudomonadota</taxon>
        <taxon>Gammaproteobacteria</taxon>
        <taxon>Enterobacterales</taxon>
        <taxon>Enterobacteriaceae</taxon>
        <taxon>Klebsiella/Raoultella group</taxon>
        <taxon>Klebsiella</taxon>
        <taxon>Klebsiella pneumoniae complex</taxon>
    </lineage>
</organism>
<evidence type="ECO:0000256" key="12">
    <source>
        <dbReference type="ARBA" id="ARBA00023170"/>
    </source>
</evidence>
<keyword evidence="13 14" id="KW-0998">Cell outer membrane</keyword>
<dbReference type="InterPro" id="IPR000531">
    <property type="entry name" value="Beta-barrel_TonB"/>
</dbReference>
<dbReference type="AlphaFoldDB" id="A0A486UNL9"/>
<keyword evidence="7" id="KW-0732">Signal</keyword>
<dbReference type="InterPro" id="IPR039426">
    <property type="entry name" value="TonB-dep_rcpt-like"/>
</dbReference>
<dbReference type="Pfam" id="PF00593">
    <property type="entry name" value="TonB_dep_Rec_b-barrel"/>
    <property type="match status" value="1"/>
</dbReference>
<evidence type="ECO:0000256" key="5">
    <source>
        <dbReference type="ARBA" id="ARBA00022496"/>
    </source>
</evidence>
<dbReference type="GO" id="GO:0015891">
    <property type="term" value="P:siderophore transport"/>
    <property type="evidence" value="ECO:0007669"/>
    <property type="project" value="InterPro"/>
</dbReference>
<feature type="domain" description="TonB-dependent receptor-like beta-barrel" evidence="17">
    <location>
        <begin position="285"/>
        <end position="770"/>
    </location>
</feature>
<dbReference type="Gene3D" id="2.170.130.10">
    <property type="entry name" value="TonB-dependent receptor, plug domain"/>
    <property type="match status" value="1"/>
</dbReference>
<keyword evidence="3 14" id="KW-0813">Transport</keyword>
<keyword evidence="11 14" id="KW-0472">Membrane</keyword>
<dbReference type="InterPro" id="IPR012910">
    <property type="entry name" value="Plug_dom"/>
</dbReference>
<evidence type="ECO:0000256" key="8">
    <source>
        <dbReference type="ARBA" id="ARBA00023004"/>
    </source>
</evidence>
<dbReference type="Pfam" id="PF07715">
    <property type="entry name" value="Plug"/>
    <property type="match status" value="1"/>
</dbReference>
<evidence type="ECO:0000256" key="3">
    <source>
        <dbReference type="ARBA" id="ARBA00022448"/>
    </source>
</evidence>
<evidence type="ECO:0000256" key="13">
    <source>
        <dbReference type="ARBA" id="ARBA00023237"/>
    </source>
</evidence>
<evidence type="ECO:0000256" key="7">
    <source>
        <dbReference type="ARBA" id="ARBA00022729"/>
    </source>
</evidence>
<evidence type="ECO:0000256" key="9">
    <source>
        <dbReference type="ARBA" id="ARBA00023065"/>
    </source>
</evidence>
<dbReference type="NCBIfam" id="NF007349">
    <property type="entry name" value="PRK09840.1"/>
    <property type="match status" value="1"/>
</dbReference>
<comment type="similarity">
    <text evidence="2 14 16">Belongs to the TonB-dependent receptor family.</text>
</comment>
<dbReference type="PANTHER" id="PTHR32552:SF89">
    <property type="entry name" value="CATECHOLATE SIDEROPHORE RECEPTOR FIU"/>
    <property type="match status" value="1"/>
</dbReference>
<evidence type="ECO:0000256" key="6">
    <source>
        <dbReference type="ARBA" id="ARBA00022692"/>
    </source>
</evidence>
<name>A0A486UNL9_KLEPN</name>
<evidence type="ECO:0000256" key="4">
    <source>
        <dbReference type="ARBA" id="ARBA00022452"/>
    </source>
</evidence>
<evidence type="ECO:0000256" key="1">
    <source>
        <dbReference type="ARBA" id="ARBA00004571"/>
    </source>
</evidence>
<dbReference type="CDD" id="cd01347">
    <property type="entry name" value="ligand_gated_channel"/>
    <property type="match status" value="1"/>
</dbReference>
<evidence type="ECO:0000256" key="2">
    <source>
        <dbReference type="ARBA" id="ARBA00009810"/>
    </source>
</evidence>
<dbReference type="FunFam" id="2.170.130.10:FF:000001">
    <property type="entry name" value="Catecholate siderophore TonB-dependent receptor"/>
    <property type="match status" value="1"/>
</dbReference>
<protein>
    <submittedName>
        <fullName evidence="19">Ferrichrome-iron receptor</fullName>
    </submittedName>
</protein>
<dbReference type="SUPFAM" id="SSF56935">
    <property type="entry name" value="Porins"/>
    <property type="match status" value="1"/>
</dbReference>
<dbReference type="GO" id="GO:0009279">
    <property type="term" value="C:cell outer membrane"/>
    <property type="evidence" value="ECO:0007669"/>
    <property type="project" value="UniProtKB-SubCell"/>
</dbReference>
<keyword evidence="8" id="KW-0408">Iron</keyword>
<feature type="short sequence motif" description="TonB box" evidence="15">
    <location>
        <begin position="84"/>
        <end position="90"/>
    </location>
</feature>
<dbReference type="PROSITE" id="PS00430">
    <property type="entry name" value="TONB_DEPENDENT_REC_1"/>
    <property type="match status" value="1"/>
</dbReference>
<dbReference type="PROSITE" id="PS52016">
    <property type="entry name" value="TONB_DEPENDENT_REC_3"/>
    <property type="match status" value="1"/>
</dbReference>
<gene>
    <name evidence="19" type="primary">fiu</name>
    <name evidence="19" type="ORF">SAMEA4873563_01393</name>
</gene>
<dbReference type="InterPro" id="IPR010916">
    <property type="entry name" value="TonB_box_CS"/>
</dbReference>
<keyword evidence="4 14" id="KW-1134">Transmembrane beta strand</keyword>
<evidence type="ECO:0000256" key="15">
    <source>
        <dbReference type="PROSITE-ProRule" id="PRU10143"/>
    </source>
</evidence>
<dbReference type="NCBIfam" id="TIGR01783">
    <property type="entry name" value="TonB-siderophor"/>
    <property type="match status" value="1"/>
</dbReference>
<feature type="domain" description="TonB-dependent receptor plug" evidence="18">
    <location>
        <begin position="109"/>
        <end position="209"/>
    </location>
</feature>
<dbReference type="InterPro" id="IPR010105">
    <property type="entry name" value="TonB_sidphr_rcpt"/>
</dbReference>
<keyword evidence="9" id="KW-0406">Ion transport</keyword>
<dbReference type="GO" id="GO:0015344">
    <property type="term" value="F:siderophore uptake transmembrane transporter activity"/>
    <property type="evidence" value="ECO:0007669"/>
    <property type="project" value="UniProtKB-ARBA"/>
</dbReference>
<sequence>MITILFIIYRITPGQRKPDDEKCRFCAVWYVLITKNKPAFIMEKNASLPFGSFNSLALFTGLCLGASPATGIAAEKSVKNSEETLVVEATPPSLYSPGASADPKFNKPLVDTTRTITVIPEQVIKDQGVTNLTDALKNVPGVGAFYAGENGSSTTGDAIYMRGVDTSNSIYVDGIRDIGSVTRDTFNTQQVEVIKGPAGTDYGRSAPSGSINMISKQPRLDSGIDGSASIGSAWSRRGTLDLNQAFSDNAAFRLNLMGEKTHDAGRDRIENERYGIAPSLAFGLDTPTRLYLNYLHVRQNNTPDGGIPTVGLPGYSAPSPKYAALNSAGKVDTNNFYGTDSDYDKSTTDSGTLRFEHDLTDNTTVRNTTRWSRVKQEYLLTAVMGGASNITAPDINDVNTWSWSRLVNTKDVSNRILTNQTNITSTFNTGSIGHDVSAGVEFTRENQTNYGVNAMTAPAVNLYHPVSNLSIGGLDRNGANANGQTDTFGIYAFDTLTLTERIEVNGGLRLDNYHTKYDSATACGGSGRGAIACPPGQSTGSPVTTVDTAKSGNLVNWKAGALYRLTEQGNVYVNYAISQQPPGGSSFALAASGSGNSANRTDFKPQKAKSSELGTKWQIFDNRLLLSAALFRTDIENEVAANDDGTWSQYGKKRVEGYELSATGNLTPDWTIIAGYTQQHATVTEGQNVAQDGSSALAYTPKHAFTLWTQYQATSDLSVGGGVRYVGSLRRGSDGAVGTPDHTEGYWVADAKLGYRVNSNLDLQLNMYNLFDTDYVASINKSGYRYHPGEPRTFMLTANVHF</sequence>
<evidence type="ECO:0000256" key="10">
    <source>
        <dbReference type="ARBA" id="ARBA00023077"/>
    </source>
</evidence>
<dbReference type="Gene3D" id="2.40.170.20">
    <property type="entry name" value="TonB-dependent receptor, beta-barrel domain"/>
    <property type="match status" value="1"/>
</dbReference>
<evidence type="ECO:0000313" key="19">
    <source>
        <dbReference type="EMBL" id="VGM40066.1"/>
    </source>
</evidence>
<dbReference type="EMBL" id="CAAHDH010000001">
    <property type="protein sequence ID" value="VGM40066.1"/>
    <property type="molecule type" value="Genomic_DNA"/>
</dbReference>
<reference evidence="19" key="1">
    <citation type="submission" date="2019-03" db="EMBL/GenBank/DDBJ databases">
        <authorList>
            <consortium name="Pathogen Informatics"/>
        </authorList>
    </citation>
    <scope>NUCLEOTIDE SEQUENCE</scope>
    <source>
        <strain evidence="19">5012STDY7626362</strain>
    </source>
</reference>
<keyword evidence="12 19" id="KW-0675">Receptor</keyword>
<dbReference type="GO" id="GO:0038023">
    <property type="term" value="F:signaling receptor activity"/>
    <property type="evidence" value="ECO:0007669"/>
    <property type="project" value="InterPro"/>
</dbReference>
<evidence type="ECO:0000259" key="18">
    <source>
        <dbReference type="Pfam" id="PF07715"/>
    </source>
</evidence>